<keyword evidence="4 7" id="KW-0418">Kinase</keyword>
<evidence type="ECO:0000256" key="2">
    <source>
        <dbReference type="ARBA" id="ARBA00022679"/>
    </source>
</evidence>
<evidence type="ECO:0000256" key="1">
    <source>
        <dbReference type="ARBA" id="ARBA00010688"/>
    </source>
</evidence>
<dbReference type="Pfam" id="PF00294">
    <property type="entry name" value="PfkB"/>
    <property type="match status" value="1"/>
</dbReference>
<dbReference type="SUPFAM" id="SSF53613">
    <property type="entry name" value="Ribokinase-like"/>
    <property type="match status" value="1"/>
</dbReference>
<dbReference type="Gene3D" id="3.40.1190.20">
    <property type="match status" value="1"/>
</dbReference>
<dbReference type="PANTHER" id="PTHR43085:SF1">
    <property type="entry name" value="PSEUDOURIDINE KINASE-RELATED"/>
    <property type="match status" value="1"/>
</dbReference>
<dbReference type="GO" id="GO:0016301">
    <property type="term" value="F:kinase activity"/>
    <property type="evidence" value="ECO:0007669"/>
    <property type="project" value="UniProtKB-KW"/>
</dbReference>
<accession>A0ABQ1MJR3</accession>
<reference evidence="8" key="1">
    <citation type="journal article" date="2019" name="Int. J. Syst. Evol. Microbiol.">
        <title>The Global Catalogue of Microorganisms (GCM) 10K type strain sequencing project: providing services to taxonomists for standard genome sequencing and annotation.</title>
        <authorList>
            <consortium name="The Broad Institute Genomics Platform"/>
            <consortium name="The Broad Institute Genome Sequencing Center for Infectious Disease"/>
            <person name="Wu L."/>
            <person name="Ma J."/>
        </authorList>
    </citation>
    <scope>NUCLEOTIDE SEQUENCE [LARGE SCALE GENOMIC DNA]</scope>
    <source>
        <strain evidence="8">CCM 7132</strain>
    </source>
</reference>
<sequence>MASSFLMDLDPEAPRCIVTIGEIVVEIMAETQGVGFLEPMTLKGPYPSGAPAIFIDQVAKLGGDCGVISAVGHDDFGTLNVERLRRDGVDVSAILRAESYSTGSAFVRYRPDGSRDFVYNIRQSACSQVGLHEAARGLLKRATHFHVMGSSLFSFPIIDAVTTAVHQVKAQGGTISFDPNIRKEMLDIPDMRAALELMLQECDIFLPSGPELLLFCTGTTQEEAIREILDMGVSEIVLKQGAEGATCFCADKTLRNAAFTAQEVDPTGAGDCFGATYVTCRLSGKTREDSLRYACASGARAVSVFGPMEGTSSFAELDQLIAAQKPAGAAS</sequence>
<evidence type="ECO:0000256" key="3">
    <source>
        <dbReference type="ARBA" id="ARBA00022741"/>
    </source>
</evidence>
<evidence type="ECO:0000259" key="6">
    <source>
        <dbReference type="Pfam" id="PF00294"/>
    </source>
</evidence>
<evidence type="ECO:0000313" key="8">
    <source>
        <dbReference type="Proteomes" id="UP000637769"/>
    </source>
</evidence>
<proteinExistence type="inferred from homology"/>
<gene>
    <name evidence="7" type="ORF">GCM10007207_27940</name>
</gene>
<evidence type="ECO:0000256" key="4">
    <source>
        <dbReference type="ARBA" id="ARBA00022777"/>
    </source>
</evidence>
<dbReference type="PANTHER" id="PTHR43085">
    <property type="entry name" value="HEXOKINASE FAMILY MEMBER"/>
    <property type="match status" value="1"/>
</dbReference>
<evidence type="ECO:0000256" key="5">
    <source>
        <dbReference type="ARBA" id="ARBA00022840"/>
    </source>
</evidence>
<dbReference type="InterPro" id="IPR011611">
    <property type="entry name" value="PfkB_dom"/>
</dbReference>
<keyword evidence="8" id="KW-1185">Reference proteome</keyword>
<dbReference type="Proteomes" id="UP000637769">
    <property type="component" value="Unassembled WGS sequence"/>
</dbReference>
<dbReference type="EMBL" id="BMCH01000009">
    <property type="protein sequence ID" value="GGC40963.1"/>
    <property type="molecule type" value="Genomic_DNA"/>
</dbReference>
<comment type="similarity">
    <text evidence="1">Belongs to the carbohydrate kinase PfkB family.</text>
</comment>
<dbReference type="InterPro" id="IPR029056">
    <property type="entry name" value="Ribokinase-like"/>
</dbReference>
<dbReference type="RefSeq" id="WP_229719910.1">
    <property type="nucleotide sequence ID" value="NZ_BMCH01000009.1"/>
</dbReference>
<name>A0ABQ1MJR3_9PROT</name>
<keyword evidence="5" id="KW-0067">ATP-binding</keyword>
<feature type="domain" description="Carbohydrate kinase PfkB" evidence="6">
    <location>
        <begin position="46"/>
        <end position="309"/>
    </location>
</feature>
<evidence type="ECO:0000313" key="7">
    <source>
        <dbReference type="EMBL" id="GGC40963.1"/>
    </source>
</evidence>
<comment type="caution">
    <text evidence="7">The sequence shown here is derived from an EMBL/GenBank/DDBJ whole genome shotgun (WGS) entry which is preliminary data.</text>
</comment>
<keyword evidence="2" id="KW-0808">Transferase</keyword>
<dbReference type="InterPro" id="IPR050306">
    <property type="entry name" value="PfkB_Carbo_kinase"/>
</dbReference>
<protein>
    <submittedName>
        <fullName evidence="7">Sugar kinase</fullName>
    </submittedName>
</protein>
<organism evidence="7 8">
    <name type="scientific">Asaia siamensis</name>
    <dbReference type="NCBI Taxonomy" id="110479"/>
    <lineage>
        <taxon>Bacteria</taxon>
        <taxon>Pseudomonadati</taxon>
        <taxon>Pseudomonadota</taxon>
        <taxon>Alphaproteobacteria</taxon>
        <taxon>Acetobacterales</taxon>
        <taxon>Acetobacteraceae</taxon>
        <taxon>Asaia</taxon>
    </lineage>
</organism>
<dbReference type="CDD" id="cd01166">
    <property type="entry name" value="KdgK"/>
    <property type="match status" value="1"/>
</dbReference>
<keyword evidence="3" id="KW-0547">Nucleotide-binding</keyword>